<feature type="binding site" evidence="14">
    <location>
        <position position="180"/>
    </location>
    <ligand>
        <name>substrate</name>
    </ligand>
</feature>
<dbReference type="GO" id="GO:0005975">
    <property type="term" value="P:carbohydrate metabolic process"/>
    <property type="evidence" value="ECO:0007669"/>
    <property type="project" value="InterPro"/>
</dbReference>
<protein>
    <recommendedName>
        <fullName evidence="7 10">Ribulose-phosphate 3-epimerase</fullName>
        <ecNumber evidence="7 10">5.1.3.1</ecNumber>
    </recommendedName>
</protein>
<evidence type="ECO:0000256" key="1">
    <source>
        <dbReference type="ARBA" id="ARBA00001782"/>
    </source>
</evidence>
<feature type="binding site" evidence="14">
    <location>
        <position position="11"/>
    </location>
    <ligand>
        <name>substrate</name>
    </ligand>
</feature>
<dbReference type="PANTHER" id="PTHR11749">
    <property type="entry name" value="RIBULOSE-5-PHOSPHATE-3-EPIMERASE"/>
    <property type="match status" value="1"/>
</dbReference>
<proteinExistence type="inferred from homology"/>
<comment type="cofactor">
    <cofactor evidence="5">
        <name>Fe(2+)</name>
        <dbReference type="ChEBI" id="CHEBI:29033"/>
    </cofactor>
</comment>
<keyword evidence="8 13" id="KW-0479">Metal-binding</keyword>
<dbReference type="PROSITE" id="PS01086">
    <property type="entry name" value="RIBUL_P_3_EPIMER_2"/>
    <property type="match status" value="1"/>
</dbReference>
<dbReference type="SUPFAM" id="SSF51366">
    <property type="entry name" value="Ribulose-phoshate binding barrel"/>
    <property type="match status" value="1"/>
</dbReference>
<comment type="similarity">
    <text evidence="6 11">Belongs to the ribulose-phosphate 3-epimerase family.</text>
</comment>
<dbReference type="CDD" id="cd00429">
    <property type="entry name" value="RPE"/>
    <property type="match status" value="1"/>
</dbReference>
<dbReference type="GO" id="GO:0046872">
    <property type="term" value="F:metal ion binding"/>
    <property type="evidence" value="ECO:0007669"/>
    <property type="project" value="UniProtKB-KW"/>
</dbReference>
<feature type="binding site" evidence="13">
    <location>
        <position position="69"/>
    </location>
    <ligand>
        <name>a divalent metal cation</name>
        <dbReference type="ChEBI" id="CHEBI:60240"/>
    </ligand>
</feature>
<dbReference type="Proteomes" id="UP000485569">
    <property type="component" value="Unassembled WGS sequence"/>
</dbReference>
<comment type="cofactor">
    <cofactor evidence="4">
        <name>Zn(2+)</name>
        <dbReference type="ChEBI" id="CHEBI:29105"/>
    </cofactor>
</comment>
<dbReference type="PIRSF" id="PIRSF001461">
    <property type="entry name" value="RPE"/>
    <property type="match status" value="1"/>
</dbReference>
<evidence type="ECO:0000256" key="13">
    <source>
        <dbReference type="PIRSR" id="PIRSR001461-2"/>
    </source>
</evidence>
<dbReference type="AlphaFoldDB" id="A0A1V5STU4"/>
<feature type="active site" description="Proton donor" evidence="12">
    <location>
        <position position="178"/>
    </location>
</feature>
<comment type="caution">
    <text evidence="15">The sequence shown here is derived from an EMBL/GenBank/DDBJ whole genome shotgun (WGS) entry which is preliminary data.</text>
</comment>
<evidence type="ECO:0000256" key="2">
    <source>
        <dbReference type="ARBA" id="ARBA00001936"/>
    </source>
</evidence>
<keyword evidence="13" id="KW-0862">Zinc</keyword>
<feature type="binding site" evidence="13">
    <location>
        <position position="36"/>
    </location>
    <ligand>
        <name>a divalent metal cation</name>
        <dbReference type="ChEBI" id="CHEBI:60240"/>
    </ligand>
</feature>
<comment type="cofactor">
    <cofactor evidence="2">
        <name>Mn(2+)</name>
        <dbReference type="ChEBI" id="CHEBI:29035"/>
    </cofactor>
</comment>
<dbReference type="GO" id="GO:0006098">
    <property type="term" value="P:pentose-phosphate shunt"/>
    <property type="evidence" value="ECO:0007669"/>
    <property type="project" value="UniProtKB-UniRule"/>
</dbReference>
<dbReference type="Pfam" id="PF00834">
    <property type="entry name" value="Ribul_P_3_epim"/>
    <property type="match status" value="1"/>
</dbReference>
<evidence type="ECO:0000256" key="10">
    <source>
        <dbReference type="NCBIfam" id="TIGR01163"/>
    </source>
</evidence>
<feature type="binding site" evidence="13">
    <location>
        <position position="178"/>
    </location>
    <ligand>
        <name>a divalent metal cation</name>
        <dbReference type="ChEBI" id="CHEBI:60240"/>
    </ligand>
</feature>
<gene>
    <name evidence="15" type="primary">rpe_2</name>
    <name evidence="15" type="ORF">BWY41_01213</name>
</gene>
<evidence type="ECO:0000256" key="9">
    <source>
        <dbReference type="ARBA" id="ARBA00023235"/>
    </source>
</evidence>
<evidence type="ECO:0000256" key="6">
    <source>
        <dbReference type="ARBA" id="ARBA00009541"/>
    </source>
</evidence>
<keyword evidence="9 11" id="KW-0413">Isomerase</keyword>
<comment type="cofactor">
    <cofactor evidence="3">
        <name>Co(2+)</name>
        <dbReference type="ChEBI" id="CHEBI:48828"/>
    </cofactor>
</comment>
<feature type="binding site" evidence="14">
    <location>
        <begin position="200"/>
        <end position="201"/>
    </location>
    <ligand>
        <name>substrate</name>
    </ligand>
</feature>
<evidence type="ECO:0000256" key="11">
    <source>
        <dbReference type="PIRNR" id="PIRNR001461"/>
    </source>
</evidence>
<keyword evidence="13" id="KW-0170">Cobalt</keyword>
<dbReference type="NCBIfam" id="TIGR01163">
    <property type="entry name" value="rpe"/>
    <property type="match status" value="1"/>
</dbReference>
<dbReference type="FunFam" id="3.20.20.70:FF:000004">
    <property type="entry name" value="Ribulose-phosphate 3-epimerase"/>
    <property type="match status" value="1"/>
</dbReference>
<feature type="active site" description="Proton acceptor" evidence="12">
    <location>
        <position position="38"/>
    </location>
</feature>
<dbReference type="NCBIfam" id="NF004076">
    <property type="entry name" value="PRK05581.1-4"/>
    <property type="match status" value="1"/>
</dbReference>
<evidence type="ECO:0000256" key="7">
    <source>
        <dbReference type="ARBA" id="ARBA00013188"/>
    </source>
</evidence>
<accession>A0A1V5STU4</accession>
<dbReference type="PROSITE" id="PS01085">
    <property type="entry name" value="RIBUL_P_3_EPIMER_1"/>
    <property type="match status" value="1"/>
</dbReference>
<dbReference type="InterPro" id="IPR011060">
    <property type="entry name" value="RibuloseP-bd_barrel"/>
</dbReference>
<dbReference type="EMBL" id="MWBQ01000085">
    <property type="protein sequence ID" value="OQA57888.1"/>
    <property type="molecule type" value="Genomic_DNA"/>
</dbReference>
<organism evidence="15">
    <name type="scientific">Candidatus Atribacter allofermentans</name>
    <dbReference type="NCBI Taxonomy" id="1852833"/>
    <lineage>
        <taxon>Bacteria</taxon>
        <taxon>Pseudomonadati</taxon>
        <taxon>Atribacterota</taxon>
        <taxon>Atribacteria</taxon>
        <taxon>Atribacterales</taxon>
        <taxon>Atribacteraceae</taxon>
        <taxon>Atribacter</taxon>
    </lineage>
</organism>
<reference evidence="15" key="1">
    <citation type="submission" date="2017-02" db="EMBL/GenBank/DDBJ databases">
        <title>Delving into the versatile metabolic prowess of the omnipresent phylum Bacteroidetes.</title>
        <authorList>
            <person name="Nobu M.K."/>
            <person name="Mei R."/>
            <person name="Narihiro T."/>
            <person name="Kuroda K."/>
            <person name="Liu W.-T."/>
        </authorList>
    </citation>
    <scope>NUCLEOTIDE SEQUENCE</scope>
    <source>
        <strain evidence="15">ADurb.Bin276</strain>
    </source>
</reference>
<dbReference type="GO" id="GO:0005737">
    <property type="term" value="C:cytoplasm"/>
    <property type="evidence" value="ECO:0007669"/>
    <property type="project" value="UniProtKB-ARBA"/>
</dbReference>
<evidence type="ECO:0000313" key="15">
    <source>
        <dbReference type="EMBL" id="OQA57888.1"/>
    </source>
</evidence>
<dbReference type="InterPro" id="IPR013785">
    <property type="entry name" value="Aldolase_TIM"/>
</dbReference>
<dbReference type="GO" id="GO:0004750">
    <property type="term" value="F:D-ribulose-phosphate 3-epimerase activity"/>
    <property type="evidence" value="ECO:0007669"/>
    <property type="project" value="UniProtKB-UniRule"/>
</dbReference>
<name>A0A1V5STU4_9BACT</name>
<feature type="binding site" evidence="14">
    <location>
        <begin position="145"/>
        <end position="148"/>
    </location>
    <ligand>
        <name>substrate</name>
    </ligand>
</feature>
<sequence length="226" mass="25013">MNEQMIKISASLDCANYLDLLSDIRKLEKGGVNMLHLDIMDGHFVPNYALGTNLLRKLRPQTKLLFDVHFMTSNPEVSIPIFADLGADIITFHVETTSRLHQMVSSIKNLGKKVGLALNPSTPPDILEYILPYIDMVLVMTVDPGFVGQKFVPEVVKKVQTIKNLIESHQLNIDIAVDGGIGETTVPLLKKAGANVFIAGTTSIFSGKEEIEAASRKFRELCEKTY</sequence>
<comment type="catalytic activity">
    <reaction evidence="1 11">
        <text>D-ribulose 5-phosphate = D-xylulose 5-phosphate</text>
        <dbReference type="Rhea" id="RHEA:13677"/>
        <dbReference type="ChEBI" id="CHEBI:57737"/>
        <dbReference type="ChEBI" id="CHEBI:58121"/>
        <dbReference type="EC" id="5.1.3.1"/>
    </reaction>
</comment>
<dbReference type="InterPro" id="IPR000056">
    <property type="entry name" value="Ribul_P_3_epim-like"/>
</dbReference>
<evidence type="ECO:0000256" key="5">
    <source>
        <dbReference type="ARBA" id="ARBA00001954"/>
    </source>
</evidence>
<feature type="binding site" evidence="13">
    <location>
        <position position="38"/>
    </location>
    <ligand>
        <name>a divalent metal cation</name>
        <dbReference type="ChEBI" id="CHEBI:60240"/>
    </ligand>
</feature>
<dbReference type="EC" id="5.1.3.1" evidence="7 10"/>
<evidence type="ECO:0000256" key="4">
    <source>
        <dbReference type="ARBA" id="ARBA00001947"/>
    </source>
</evidence>
<evidence type="ECO:0000256" key="12">
    <source>
        <dbReference type="PIRSR" id="PIRSR001461-1"/>
    </source>
</evidence>
<keyword evidence="11" id="KW-0119">Carbohydrate metabolism</keyword>
<feature type="binding site" evidence="14">
    <location>
        <position position="69"/>
    </location>
    <ligand>
        <name>substrate</name>
    </ligand>
</feature>
<evidence type="ECO:0000256" key="3">
    <source>
        <dbReference type="ARBA" id="ARBA00001941"/>
    </source>
</evidence>
<evidence type="ECO:0000256" key="8">
    <source>
        <dbReference type="ARBA" id="ARBA00022723"/>
    </source>
</evidence>
<keyword evidence="13" id="KW-0464">Manganese</keyword>
<dbReference type="Gene3D" id="3.20.20.70">
    <property type="entry name" value="Aldolase class I"/>
    <property type="match status" value="1"/>
</dbReference>
<comment type="cofactor">
    <cofactor evidence="13">
        <name>a divalent metal cation</name>
        <dbReference type="ChEBI" id="CHEBI:60240"/>
    </cofactor>
    <text evidence="13">Binds 1 divalent metal cation per subunit.</text>
</comment>
<evidence type="ECO:0000256" key="14">
    <source>
        <dbReference type="PIRSR" id="PIRSR001461-3"/>
    </source>
</evidence>
<dbReference type="InterPro" id="IPR026019">
    <property type="entry name" value="Ribul_P_3_epim"/>
</dbReference>